<dbReference type="PANTHER" id="PTHR43750:SF3">
    <property type="entry name" value="UDP-GLUCOSE 6-DEHYDROGENASE TUAD"/>
    <property type="match status" value="1"/>
</dbReference>
<dbReference type="SUPFAM" id="SSF48179">
    <property type="entry name" value="6-phosphogluconate dehydrogenase C-terminal domain-like"/>
    <property type="match status" value="1"/>
</dbReference>
<dbReference type="Proteomes" id="UP000464374">
    <property type="component" value="Chromosome"/>
</dbReference>
<dbReference type="Pfam" id="PF00984">
    <property type="entry name" value="UDPG_MGDP_dh"/>
    <property type="match status" value="1"/>
</dbReference>
<dbReference type="KEGG" id="trz:GWP43_09390"/>
<dbReference type="GO" id="GO:0051287">
    <property type="term" value="F:NAD binding"/>
    <property type="evidence" value="ECO:0007669"/>
    <property type="project" value="InterPro"/>
</dbReference>
<dbReference type="InterPro" id="IPR014026">
    <property type="entry name" value="UDP-Glc/GDP-Man_DH_dimer"/>
</dbReference>
<dbReference type="GO" id="GO:0016616">
    <property type="term" value="F:oxidoreductase activity, acting on the CH-OH group of donors, NAD or NADP as acceptor"/>
    <property type="evidence" value="ECO:0007669"/>
    <property type="project" value="InterPro"/>
</dbReference>
<dbReference type="InterPro" id="IPR036291">
    <property type="entry name" value="NAD(P)-bd_dom_sf"/>
</dbReference>
<dbReference type="EMBL" id="CP048020">
    <property type="protein sequence ID" value="QHX43613.1"/>
    <property type="molecule type" value="Genomic_DNA"/>
</dbReference>
<sequence>MKILQCGYGHIGQVLFQDFQKMATASKAALSVYDPYSPNCPYKVNDLHEHYNFAFVCVPTDKMDSGSADISIVVDLCSRIDADVIIIKSTIPVDIIRFLPQNAIFSPEFTGTTPHSGLHNYVVLGGSRGLCNKVAYLYTLIHSADFEIIYTDIKTAIIAKYMENCFLALKVTFCNEIALACKKEGVEYEDVRNIFIKDSRINASHTFVYEETPYYDSHCFNKDIPAFNAQFNLPLMCAVERINTDMKNAVLNRADGVSHE</sequence>
<gene>
    <name evidence="3" type="ORF">GWP43_09390</name>
</gene>
<evidence type="ECO:0000313" key="4">
    <source>
        <dbReference type="Proteomes" id="UP000464374"/>
    </source>
</evidence>
<dbReference type="RefSeq" id="WP_162663928.1">
    <property type="nucleotide sequence ID" value="NZ_CP048020.1"/>
</dbReference>
<dbReference type="InterPro" id="IPR008927">
    <property type="entry name" value="6-PGluconate_DH-like_C_sf"/>
</dbReference>
<reference evidence="3 4" key="1">
    <citation type="submission" date="2020-01" db="EMBL/GenBank/DDBJ databases">
        <title>Complete genome sequence of a human oral phylogroup 1 Treponema sp. strain ATCC 700766, originally isolated from periodontitis dental plaque.</title>
        <authorList>
            <person name="Chan Y."/>
            <person name="Huo Y.-B."/>
            <person name="Yu X.-L."/>
            <person name="Zeng H."/>
            <person name="Leung W.-K."/>
            <person name="Watt R.M."/>
        </authorList>
    </citation>
    <scope>NUCLEOTIDE SEQUENCE [LARGE SCALE GENOMIC DNA]</scope>
    <source>
        <strain evidence="3 4">OMZ 804</strain>
    </source>
</reference>
<name>A0A6P1Y3C8_9SPIR</name>
<proteinExistence type="predicted"/>
<dbReference type="SUPFAM" id="SSF51735">
    <property type="entry name" value="NAD(P)-binding Rossmann-fold domains"/>
    <property type="match status" value="1"/>
</dbReference>
<evidence type="ECO:0000313" key="3">
    <source>
        <dbReference type="EMBL" id="QHX43613.1"/>
    </source>
</evidence>
<accession>A0A6P1Y3C8</accession>
<dbReference type="Gene3D" id="3.40.50.720">
    <property type="entry name" value="NAD(P)-binding Rossmann-like Domain"/>
    <property type="match status" value="1"/>
</dbReference>
<dbReference type="InterPro" id="IPR013328">
    <property type="entry name" value="6PGD_dom2"/>
</dbReference>
<dbReference type="PANTHER" id="PTHR43750">
    <property type="entry name" value="UDP-GLUCOSE 6-DEHYDROGENASE TUAD"/>
    <property type="match status" value="1"/>
</dbReference>
<evidence type="ECO:0000259" key="2">
    <source>
        <dbReference type="Pfam" id="PF00984"/>
    </source>
</evidence>
<dbReference type="Gene3D" id="1.10.1040.10">
    <property type="entry name" value="N-(1-d-carboxylethyl)-l-norvaline Dehydrogenase, domain 2"/>
    <property type="match status" value="1"/>
</dbReference>
<evidence type="ECO:0000256" key="1">
    <source>
        <dbReference type="ARBA" id="ARBA00015132"/>
    </source>
</evidence>
<dbReference type="AlphaFoldDB" id="A0A6P1Y3C8"/>
<organism evidence="3 4">
    <name type="scientific">Treponema vincentii</name>
    <dbReference type="NCBI Taxonomy" id="69710"/>
    <lineage>
        <taxon>Bacteria</taxon>
        <taxon>Pseudomonadati</taxon>
        <taxon>Spirochaetota</taxon>
        <taxon>Spirochaetia</taxon>
        <taxon>Spirochaetales</taxon>
        <taxon>Treponemataceae</taxon>
        <taxon>Treponema</taxon>
    </lineage>
</organism>
<feature type="domain" description="UDP-glucose/GDP-mannose dehydrogenase dimerisation" evidence="2">
    <location>
        <begin position="155"/>
        <end position="243"/>
    </location>
</feature>
<protein>
    <recommendedName>
        <fullName evidence="1">UDP-glucose 6-dehydrogenase</fullName>
    </recommendedName>
</protein>